<dbReference type="NCBIfam" id="TIGR01725">
    <property type="entry name" value="phge_HK97_gp10"/>
    <property type="match status" value="1"/>
</dbReference>
<evidence type="ECO:0000313" key="2">
    <source>
        <dbReference type="EMBL" id="CAB4219251.1"/>
    </source>
</evidence>
<dbReference type="InterPro" id="IPR010064">
    <property type="entry name" value="HK97-gp10_tail"/>
</dbReference>
<sequence length="168" mass="18942">MSAEFKVEGFNELFKAMDDIAEEIGQGKTAKIWRTALGYAMEPVLQAAKQNAPIDSGQLRDHIYMKAQKPQSRDKASSSYKGEMFLARVSVSPKREDSTERTILNKRGRFQTIAYNRPVALGQEFGNAHTSPHPFIRTSLESNLQNVIDRLGHAIWAEVNWGKYARKG</sequence>
<proteinExistence type="predicted"/>
<protein>
    <submittedName>
        <fullName evidence="1">Phge_HK97_gp10, phage protein, HK97 gp10 family</fullName>
    </submittedName>
</protein>
<evidence type="ECO:0000313" key="1">
    <source>
        <dbReference type="EMBL" id="CAB4187263.1"/>
    </source>
</evidence>
<name>A0A6J5QRS9_9CAUD</name>
<reference evidence="1" key="1">
    <citation type="submission" date="2020-05" db="EMBL/GenBank/DDBJ databases">
        <authorList>
            <person name="Chiriac C."/>
            <person name="Salcher M."/>
            <person name="Ghai R."/>
            <person name="Kavagutti S V."/>
        </authorList>
    </citation>
    <scope>NUCLEOTIDE SEQUENCE</scope>
</reference>
<dbReference type="EMBL" id="LR797478">
    <property type="protein sequence ID" value="CAB4219251.1"/>
    <property type="molecule type" value="Genomic_DNA"/>
</dbReference>
<accession>A0A6J5QRS9</accession>
<gene>
    <name evidence="1" type="ORF">UFOVP1163_12</name>
    <name evidence="2" type="ORF">UFOVP1613_10</name>
</gene>
<organism evidence="1">
    <name type="scientific">uncultured Caudovirales phage</name>
    <dbReference type="NCBI Taxonomy" id="2100421"/>
    <lineage>
        <taxon>Viruses</taxon>
        <taxon>Duplodnaviria</taxon>
        <taxon>Heunggongvirae</taxon>
        <taxon>Uroviricota</taxon>
        <taxon>Caudoviricetes</taxon>
        <taxon>Peduoviridae</taxon>
        <taxon>Maltschvirus</taxon>
        <taxon>Maltschvirus maltsch</taxon>
    </lineage>
</organism>
<dbReference type="EMBL" id="LR797112">
    <property type="protein sequence ID" value="CAB4187263.1"/>
    <property type="molecule type" value="Genomic_DNA"/>
</dbReference>
<dbReference type="Pfam" id="PF04883">
    <property type="entry name" value="HK97-gp10_like"/>
    <property type="match status" value="1"/>
</dbReference>